<evidence type="ECO:0000259" key="2">
    <source>
        <dbReference type="Pfam" id="PF17667"/>
    </source>
</evidence>
<dbReference type="OrthoDB" id="5569250at2759"/>
<evidence type="ECO:0000313" key="4">
    <source>
        <dbReference type="Proteomes" id="UP000623687"/>
    </source>
</evidence>
<dbReference type="Pfam" id="PF17667">
    <property type="entry name" value="Pkinase_fungal"/>
    <property type="match status" value="1"/>
</dbReference>
<protein>
    <recommendedName>
        <fullName evidence="2">Fungal-type protein kinase domain-containing protein</fullName>
    </recommendedName>
</protein>
<sequence length="763" mass="86060">MAGIASMPEPRNPTGDPTPPPTFTSTKLNKPTNGTLDAILEDRELRRLLQNYTSSTRRTCDMFVQLLNCASRLIHDKWASDKKLIIFRDGHVHKQRGLLHEFHAGALDLGMVIDVTHGLTDVDLDNSLPWYLVSSTVEWQGERDPGTQIASALYPGGYLELANHCRPDLVTMYGILASPGGYSILYHSPFGVQESREFGWSDVGTLLAYIYTLYAPRPDLPSRDPTISRATTTDIYAPPAWNVCAGGEVYENCVSKCGRDKTWVARAGASPVTIKDTYRDVGACFREGEIYDILHKNGPAPGFLKVKKEYDVRCGGRRIAVTSGNVTWVKKRLVMHTYGQPLRKCASLVEFLKCMYDILEAHRWAVQERNILHRDISMGNILVHADDLDDGQQFTDLEHRPIFVNEVLNGDFRAPPMGRLADMDNAAELVPEKAVSLNFVLKKNRLKVQPLRCRVGTPMYIARSPAAARILDYDLCFDFMPELPSDLAEKYCKAYSTDRSGMRTFEEGELSFHGGIVDRKMRTEYRDNRALRATRFQHRPRHDAESVFWCMAVFLLLAVPLGSPAQDAGDLPLYHAWTCIGDHDLDPAVIDERPTLIHARRWEHWLHKDLAHAGQLMNLLADQVSPEWSLLTPPPHMFNLHEAMQRILLTYIHMWDNGEKDVGFDTERLRDTTDPYNWKYWEQKRKENVVSPKDESRGKRLADDIEEKEEPGAKRQRNATEGTPSEDVVDHQSTLSTPGLASTGSLSPPSSLDVHGVDAETGV</sequence>
<evidence type="ECO:0000313" key="3">
    <source>
        <dbReference type="EMBL" id="KAF7426752.1"/>
    </source>
</evidence>
<dbReference type="EMBL" id="JACETU010000006">
    <property type="protein sequence ID" value="KAF7426752.1"/>
    <property type="molecule type" value="Genomic_DNA"/>
</dbReference>
<dbReference type="VEuPathDB" id="FungiDB:PC9H_009121"/>
<dbReference type="InterPro" id="IPR011009">
    <property type="entry name" value="Kinase-like_dom_sf"/>
</dbReference>
<dbReference type="AlphaFoldDB" id="A0A8H7DR78"/>
<dbReference type="Gene3D" id="1.10.510.10">
    <property type="entry name" value="Transferase(Phosphotransferase) domain 1"/>
    <property type="match status" value="1"/>
</dbReference>
<accession>A0A8H7DR78</accession>
<name>A0A8H7DR78_PLEOS</name>
<dbReference type="InterPro" id="IPR008266">
    <property type="entry name" value="Tyr_kinase_AS"/>
</dbReference>
<proteinExistence type="predicted"/>
<feature type="domain" description="Fungal-type protein kinase" evidence="2">
    <location>
        <begin position="328"/>
        <end position="396"/>
    </location>
</feature>
<dbReference type="GeneID" id="59378939"/>
<evidence type="ECO:0000256" key="1">
    <source>
        <dbReference type="SAM" id="MobiDB-lite"/>
    </source>
</evidence>
<dbReference type="InterPro" id="IPR040976">
    <property type="entry name" value="Pkinase_fungal"/>
</dbReference>
<dbReference type="SUPFAM" id="SSF56112">
    <property type="entry name" value="Protein kinase-like (PK-like)"/>
    <property type="match status" value="1"/>
</dbReference>
<feature type="compositionally biased region" description="Basic and acidic residues" evidence="1">
    <location>
        <begin position="688"/>
        <end position="703"/>
    </location>
</feature>
<dbReference type="PROSITE" id="PS00109">
    <property type="entry name" value="PROTEIN_KINASE_TYR"/>
    <property type="match status" value="1"/>
</dbReference>
<feature type="region of interest" description="Disordered" evidence="1">
    <location>
        <begin position="1"/>
        <end position="30"/>
    </location>
</feature>
<feature type="region of interest" description="Disordered" evidence="1">
    <location>
        <begin position="688"/>
        <end position="763"/>
    </location>
</feature>
<organism evidence="3 4">
    <name type="scientific">Pleurotus ostreatus</name>
    <name type="common">Oyster mushroom</name>
    <name type="synonym">White-rot fungus</name>
    <dbReference type="NCBI Taxonomy" id="5322"/>
    <lineage>
        <taxon>Eukaryota</taxon>
        <taxon>Fungi</taxon>
        <taxon>Dikarya</taxon>
        <taxon>Basidiomycota</taxon>
        <taxon>Agaricomycotina</taxon>
        <taxon>Agaricomycetes</taxon>
        <taxon>Agaricomycetidae</taxon>
        <taxon>Agaricales</taxon>
        <taxon>Pleurotineae</taxon>
        <taxon>Pleurotaceae</taxon>
        <taxon>Pleurotus</taxon>
    </lineage>
</organism>
<reference evidence="3" key="1">
    <citation type="submission" date="2019-07" db="EMBL/GenBank/DDBJ databases">
        <authorList>
            <person name="Palmer J.M."/>
        </authorList>
    </citation>
    <scope>NUCLEOTIDE SEQUENCE</scope>
    <source>
        <strain evidence="3">PC9</strain>
    </source>
</reference>
<gene>
    <name evidence="3" type="ORF">PC9H_009121</name>
</gene>
<dbReference type="RefSeq" id="XP_036630056.1">
    <property type="nucleotide sequence ID" value="XM_036778628.1"/>
</dbReference>
<dbReference type="GO" id="GO:0004672">
    <property type="term" value="F:protein kinase activity"/>
    <property type="evidence" value="ECO:0007669"/>
    <property type="project" value="InterPro"/>
</dbReference>
<keyword evidence="4" id="KW-1185">Reference proteome</keyword>
<comment type="caution">
    <text evidence="3">The sequence shown here is derived from an EMBL/GenBank/DDBJ whole genome shotgun (WGS) entry which is preliminary data.</text>
</comment>
<dbReference type="Proteomes" id="UP000623687">
    <property type="component" value="Unassembled WGS sequence"/>
</dbReference>
<feature type="compositionally biased region" description="Polar residues" evidence="1">
    <location>
        <begin position="731"/>
        <end position="750"/>
    </location>
</feature>